<organism evidence="1 2">
    <name type="scientific">Acaulospora colombiana</name>
    <dbReference type="NCBI Taxonomy" id="27376"/>
    <lineage>
        <taxon>Eukaryota</taxon>
        <taxon>Fungi</taxon>
        <taxon>Fungi incertae sedis</taxon>
        <taxon>Mucoromycota</taxon>
        <taxon>Glomeromycotina</taxon>
        <taxon>Glomeromycetes</taxon>
        <taxon>Diversisporales</taxon>
        <taxon>Acaulosporaceae</taxon>
        <taxon>Acaulospora</taxon>
    </lineage>
</organism>
<dbReference type="Proteomes" id="UP000789525">
    <property type="component" value="Unassembled WGS sequence"/>
</dbReference>
<evidence type="ECO:0000313" key="2">
    <source>
        <dbReference type="Proteomes" id="UP000789525"/>
    </source>
</evidence>
<comment type="caution">
    <text evidence="1">The sequence shown here is derived from an EMBL/GenBank/DDBJ whole genome shotgun (WGS) entry which is preliminary data.</text>
</comment>
<name>A0ACA9N1L2_9GLOM</name>
<keyword evidence="2" id="KW-1185">Reference proteome</keyword>
<sequence length="118" mass="13014">MLLKRTLFVAFVAFSLLALCLNATPLRCKIGDEAVVDLKEQLGGDITFTQSAEDTITASGKFEKGIEENDPDDYFIEIGGLKESFSDLGIEIEVPGTKKFTNTKDGFLIKSLFDQELK</sequence>
<protein>
    <submittedName>
        <fullName evidence="1">12500_t:CDS:1</fullName>
    </submittedName>
</protein>
<feature type="non-terminal residue" evidence="1">
    <location>
        <position position="118"/>
    </location>
</feature>
<proteinExistence type="predicted"/>
<reference evidence="1" key="1">
    <citation type="submission" date="2021-06" db="EMBL/GenBank/DDBJ databases">
        <authorList>
            <person name="Kallberg Y."/>
            <person name="Tangrot J."/>
            <person name="Rosling A."/>
        </authorList>
    </citation>
    <scope>NUCLEOTIDE SEQUENCE</scope>
    <source>
        <strain evidence="1">CL356</strain>
    </source>
</reference>
<accession>A0ACA9N1L2</accession>
<dbReference type="EMBL" id="CAJVPT010017719">
    <property type="protein sequence ID" value="CAG8628509.1"/>
    <property type="molecule type" value="Genomic_DNA"/>
</dbReference>
<evidence type="ECO:0000313" key="1">
    <source>
        <dbReference type="EMBL" id="CAG8628509.1"/>
    </source>
</evidence>
<gene>
    <name evidence="1" type="ORF">ACOLOM_LOCUS7559</name>
</gene>